<proteinExistence type="predicted"/>
<organism evidence="1 2">
    <name type="scientific">Gossypium klotzschianum</name>
    <dbReference type="NCBI Taxonomy" id="34286"/>
    <lineage>
        <taxon>Eukaryota</taxon>
        <taxon>Viridiplantae</taxon>
        <taxon>Streptophyta</taxon>
        <taxon>Embryophyta</taxon>
        <taxon>Tracheophyta</taxon>
        <taxon>Spermatophyta</taxon>
        <taxon>Magnoliopsida</taxon>
        <taxon>eudicotyledons</taxon>
        <taxon>Gunneridae</taxon>
        <taxon>Pentapetalae</taxon>
        <taxon>rosids</taxon>
        <taxon>malvids</taxon>
        <taxon>Malvales</taxon>
        <taxon>Malvaceae</taxon>
        <taxon>Malvoideae</taxon>
        <taxon>Gossypium</taxon>
    </lineage>
</organism>
<accession>A0A7J8VAB7</accession>
<sequence length="18" mass="2022">MLCMLVLLCTVGLHHQPL</sequence>
<comment type="caution">
    <text evidence="1">The sequence shown here is derived from an EMBL/GenBank/DDBJ whole genome shotgun (WGS) entry which is preliminary data.</text>
</comment>
<gene>
    <name evidence="1" type="ORF">Goklo_011851</name>
</gene>
<dbReference type="AlphaFoldDB" id="A0A7J8VAB7"/>
<evidence type="ECO:0000313" key="2">
    <source>
        <dbReference type="Proteomes" id="UP000593573"/>
    </source>
</evidence>
<protein>
    <submittedName>
        <fullName evidence="1">Uncharacterized protein</fullName>
    </submittedName>
</protein>
<reference evidence="1 2" key="1">
    <citation type="journal article" date="2019" name="Genome Biol. Evol.">
        <title>Insights into the evolution of the New World diploid cottons (Gossypium, subgenus Houzingenia) based on genome sequencing.</title>
        <authorList>
            <person name="Grover C.E."/>
            <person name="Arick M.A. 2nd"/>
            <person name="Thrash A."/>
            <person name="Conover J.L."/>
            <person name="Sanders W.S."/>
            <person name="Peterson D.G."/>
            <person name="Frelichowski J.E."/>
            <person name="Scheffler J.A."/>
            <person name="Scheffler B.E."/>
            <person name="Wendel J.F."/>
        </authorList>
    </citation>
    <scope>NUCLEOTIDE SEQUENCE [LARGE SCALE GENOMIC DNA]</scope>
    <source>
        <strain evidence="1">57</strain>
        <tissue evidence="1">Leaf</tissue>
    </source>
</reference>
<evidence type="ECO:0000313" key="1">
    <source>
        <dbReference type="EMBL" id="MBA0659748.1"/>
    </source>
</evidence>
<dbReference type="EMBL" id="JABFAB010000009">
    <property type="protein sequence ID" value="MBA0659748.1"/>
    <property type="molecule type" value="Genomic_DNA"/>
</dbReference>
<name>A0A7J8VAB7_9ROSI</name>
<dbReference type="Proteomes" id="UP000593573">
    <property type="component" value="Unassembled WGS sequence"/>
</dbReference>
<keyword evidence="2" id="KW-1185">Reference proteome</keyword>